<dbReference type="Proteomes" id="UP000732298">
    <property type="component" value="Unassembled WGS sequence"/>
</dbReference>
<protein>
    <recommendedName>
        <fullName evidence="2">CD-NTase-associated protein 15 domain-containing protein</fullName>
    </recommendedName>
</protein>
<feature type="transmembrane region" description="Helical" evidence="1">
    <location>
        <begin position="44"/>
        <end position="64"/>
    </location>
</feature>
<gene>
    <name evidence="3" type="ORF">HY544_01860</name>
</gene>
<keyword evidence="1" id="KW-1133">Transmembrane helix</keyword>
<evidence type="ECO:0000313" key="3">
    <source>
        <dbReference type="EMBL" id="MBI4210233.1"/>
    </source>
</evidence>
<evidence type="ECO:0000313" key="4">
    <source>
        <dbReference type="Proteomes" id="UP000732298"/>
    </source>
</evidence>
<organism evidence="3 4">
    <name type="scientific">Candidatus Iainarchaeum sp</name>
    <dbReference type="NCBI Taxonomy" id="3101447"/>
    <lineage>
        <taxon>Archaea</taxon>
        <taxon>Candidatus Iainarchaeota</taxon>
        <taxon>Candidatus Iainarchaeia</taxon>
        <taxon>Candidatus Iainarchaeales</taxon>
        <taxon>Candidatus Iainarchaeaceae</taxon>
        <taxon>Candidatus Iainarchaeum</taxon>
    </lineage>
</organism>
<feature type="transmembrane region" description="Helical" evidence="1">
    <location>
        <begin position="12"/>
        <end position="32"/>
    </location>
</feature>
<dbReference type="EMBL" id="JACQPB010000025">
    <property type="protein sequence ID" value="MBI4210233.1"/>
    <property type="molecule type" value="Genomic_DNA"/>
</dbReference>
<evidence type="ECO:0000256" key="1">
    <source>
        <dbReference type="SAM" id="Phobius"/>
    </source>
</evidence>
<proteinExistence type="predicted"/>
<evidence type="ECO:0000259" key="2">
    <source>
        <dbReference type="Pfam" id="PF18153"/>
    </source>
</evidence>
<accession>A0A8T3YIZ9</accession>
<sequence>MNMHEYSLNSQKRLESIVFIAVISAYLALIISPMIDSLNQSNVFVGYFISTSPFVIFAIIFYAFDNFLWRIKPFSQLLNVPDFNGVWKGEGNSTYNRSQPQKFTVKITINQTFSKIMVDSQFYHSYSESFSAMIHGFNQSRKKLVYSYTNKPEATAKGIQEHIGTVEVYMKNQNALQGNYFTNRKPLTSGTFNLTRVEK</sequence>
<keyword evidence="1" id="KW-0812">Transmembrane</keyword>
<keyword evidence="1" id="KW-0472">Membrane</keyword>
<reference evidence="3" key="1">
    <citation type="submission" date="2020-07" db="EMBL/GenBank/DDBJ databases">
        <title>Huge and variable diversity of episymbiotic CPR bacteria and DPANN archaea in groundwater ecosystems.</title>
        <authorList>
            <person name="He C.Y."/>
            <person name="Keren R."/>
            <person name="Whittaker M."/>
            <person name="Farag I.F."/>
            <person name="Doudna J."/>
            <person name="Cate J.H.D."/>
            <person name="Banfield J.F."/>
        </authorList>
    </citation>
    <scope>NUCLEOTIDE SEQUENCE</scope>
    <source>
        <strain evidence="3">NC_groundwater_1296_Ag_S-0.2um_52_80</strain>
    </source>
</reference>
<comment type="caution">
    <text evidence="3">The sequence shown here is derived from an EMBL/GenBank/DDBJ whole genome shotgun (WGS) entry which is preliminary data.</text>
</comment>
<name>A0A8T3YIZ9_9ARCH</name>
<feature type="domain" description="CD-NTase-associated protein 15" evidence="2">
    <location>
        <begin position="79"/>
        <end position="196"/>
    </location>
</feature>
<dbReference type="Pfam" id="PF18153">
    <property type="entry name" value="Cap15_CD_rec"/>
    <property type="match status" value="1"/>
</dbReference>
<dbReference type="InterPro" id="IPR041208">
    <property type="entry name" value="Cap15"/>
</dbReference>
<dbReference type="AlphaFoldDB" id="A0A8T3YIZ9"/>